<evidence type="ECO:0000313" key="4">
    <source>
        <dbReference type="Proteomes" id="UP000715781"/>
    </source>
</evidence>
<dbReference type="PANTHER" id="PTHR43037">
    <property type="entry name" value="UNNAMED PRODUCT-RELATED"/>
    <property type="match status" value="1"/>
</dbReference>
<evidence type="ECO:0000313" key="3">
    <source>
        <dbReference type="EMBL" id="MBW4564982.1"/>
    </source>
</evidence>
<dbReference type="EMBL" id="JAHHHN010000028">
    <property type="protein sequence ID" value="MBW4564982.1"/>
    <property type="molecule type" value="Genomic_DNA"/>
</dbReference>
<evidence type="ECO:0000256" key="2">
    <source>
        <dbReference type="ARBA" id="ARBA00022801"/>
    </source>
</evidence>
<dbReference type="SUPFAM" id="SSF53474">
    <property type="entry name" value="alpha/beta-Hydrolases"/>
    <property type="match status" value="1"/>
</dbReference>
<protein>
    <submittedName>
        <fullName evidence="3">Phospholipase</fullName>
    </submittedName>
</protein>
<evidence type="ECO:0000256" key="1">
    <source>
        <dbReference type="ARBA" id="ARBA00022729"/>
    </source>
</evidence>
<name>A0A951Q457_9NOST</name>
<dbReference type="InterPro" id="IPR029058">
    <property type="entry name" value="AB_hydrolase_fold"/>
</dbReference>
<dbReference type="GO" id="GO:0016787">
    <property type="term" value="F:hydrolase activity"/>
    <property type="evidence" value="ECO:0007669"/>
    <property type="project" value="UniProtKB-KW"/>
</dbReference>
<keyword evidence="1" id="KW-0732">Signal</keyword>
<organism evidence="3 4">
    <name type="scientific">Mojavia pulchra JT2-VF2</name>
    <dbReference type="NCBI Taxonomy" id="287848"/>
    <lineage>
        <taxon>Bacteria</taxon>
        <taxon>Bacillati</taxon>
        <taxon>Cyanobacteriota</taxon>
        <taxon>Cyanophyceae</taxon>
        <taxon>Nostocales</taxon>
        <taxon>Nostocaceae</taxon>
    </lineage>
</organism>
<dbReference type="AlphaFoldDB" id="A0A951Q457"/>
<reference evidence="3" key="2">
    <citation type="journal article" date="2022" name="Microbiol. Resour. Announc.">
        <title>Metagenome Sequencing to Explore Phylogenomics of Terrestrial Cyanobacteria.</title>
        <authorList>
            <person name="Ward R.D."/>
            <person name="Stajich J.E."/>
            <person name="Johansen J.R."/>
            <person name="Huntemann M."/>
            <person name="Clum A."/>
            <person name="Foster B."/>
            <person name="Foster B."/>
            <person name="Roux S."/>
            <person name="Palaniappan K."/>
            <person name="Varghese N."/>
            <person name="Mukherjee S."/>
            <person name="Reddy T.B.K."/>
            <person name="Daum C."/>
            <person name="Copeland A."/>
            <person name="Chen I.A."/>
            <person name="Ivanova N.N."/>
            <person name="Kyrpides N.C."/>
            <person name="Shapiro N."/>
            <person name="Eloe-Fadrosh E.A."/>
            <person name="Pietrasiak N."/>
        </authorList>
    </citation>
    <scope>NUCLEOTIDE SEQUENCE</scope>
    <source>
        <strain evidence="3">JT2-VF2</strain>
    </source>
</reference>
<dbReference type="Gene3D" id="3.40.50.1820">
    <property type="entry name" value="alpha/beta hydrolase"/>
    <property type="match status" value="1"/>
</dbReference>
<dbReference type="Pfam" id="PF00756">
    <property type="entry name" value="Esterase"/>
    <property type="match status" value="1"/>
</dbReference>
<dbReference type="InterPro" id="IPR050955">
    <property type="entry name" value="Plant_Biomass_Hydrol_Est"/>
</dbReference>
<sequence>MLKDKQQEQNRRAAALGKLLARPMQPQQKSTTVGLQSLGLDSERDALLYVPKSYQADKPAPLIVMLHGAGGDARGGLTPFLHQADDAGLILLAPASRLKTWDMLYGEYGADIAFINQALMQTFNRYAVDPAHIAVEGFSDGASYALSVGITNGDLFSHIIAFSPGFMAPQMQQGKPQIFISHGTWDNVLPIKRCSCKIVPQLQRADYDVVYQEFHGFHTVPTEIANSALKWFGK</sequence>
<dbReference type="InterPro" id="IPR000801">
    <property type="entry name" value="Esterase-like"/>
</dbReference>
<reference evidence="3" key="1">
    <citation type="submission" date="2021-05" db="EMBL/GenBank/DDBJ databases">
        <authorList>
            <person name="Pietrasiak N."/>
            <person name="Ward R."/>
            <person name="Stajich J.E."/>
            <person name="Kurbessoian T."/>
        </authorList>
    </citation>
    <scope>NUCLEOTIDE SEQUENCE</scope>
    <source>
        <strain evidence="3">JT2-VF2</strain>
    </source>
</reference>
<proteinExistence type="predicted"/>
<dbReference type="PANTHER" id="PTHR43037:SF5">
    <property type="entry name" value="FERULOYL ESTERASE"/>
    <property type="match status" value="1"/>
</dbReference>
<accession>A0A951Q457</accession>
<gene>
    <name evidence="3" type="ORF">KME32_28525</name>
</gene>
<comment type="caution">
    <text evidence="3">The sequence shown here is derived from an EMBL/GenBank/DDBJ whole genome shotgun (WGS) entry which is preliminary data.</text>
</comment>
<keyword evidence="2" id="KW-0378">Hydrolase</keyword>
<dbReference type="Proteomes" id="UP000715781">
    <property type="component" value="Unassembled WGS sequence"/>
</dbReference>